<keyword evidence="4" id="KW-1185">Reference proteome</keyword>
<evidence type="ECO:0000313" key="3">
    <source>
        <dbReference type="EMBL" id="ADO73033.1"/>
    </source>
</evidence>
<dbReference type="HOGENOM" id="CLU_2525962_0_0_7"/>
<evidence type="ECO:0000256" key="1">
    <source>
        <dbReference type="SAM" id="MobiDB-lite"/>
    </source>
</evidence>
<accession>E3FLE1</accession>
<dbReference type="EMBL" id="CP002271">
    <property type="protein sequence ID" value="ADO73033.1"/>
    <property type="molecule type" value="Genomic_DNA"/>
</dbReference>
<organism evidence="3 4">
    <name type="scientific">Stigmatella aurantiaca (strain DW4/3-1)</name>
    <dbReference type="NCBI Taxonomy" id="378806"/>
    <lineage>
        <taxon>Bacteria</taxon>
        <taxon>Pseudomonadati</taxon>
        <taxon>Myxococcota</taxon>
        <taxon>Myxococcia</taxon>
        <taxon>Myxococcales</taxon>
        <taxon>Cystobacterineae</taxon>
        <taxon>Archangiaceae</taxon>
        <taxon>Stigmatella</taxon>
    </lineage>
</organism>
<feature type="compositionally biased region" description="Low complexity" evidence="1">
    <location>
        <begin position="40"/>
        <end position="49"/>
    </location>
</feature>
<feature type="signal peptide" evidence="2">
    <location>
        <begin position="1"/>
        <end position="20"/>
    </location>
</feature>
<evidence type="ECO:0000256" key="2">
    <source>
        <dbReference type="SAM" id="SignalP"/>
    </source>
</evidence>
<dbReference type="STRING" id="378806.STAUR_5262"/>
<protein>
    <submittedName>
        <fullName evidence="3">Uncharacterized protein</fullName>
    </submittedName>
</protein>
<reference evidence="3 4" key="1">
    <citation type="journal article" date="2011" name="Mol. Biol. Evol.">
        <title>Comparative genomic analysis of fruiting body formation in Myxococcales.</title>
        <authorList>
            <person name="Huntley S."/>
            <person name="Hamann N."/>
            <person name="Wegener-Feldbrugge S."/>
            <person name="Treuner-Lange A."/>
            <person name="Kube M."/>
            <person name="Reinhardt R."/>
            <person name="Klages S."/>
            <person name="Muller R."/>
            <person name="Ronning C.M."/>
            <person name="Nierman W.C."/>
            <person name="Sogaard-Andersen L."/>
        </authorList>
    </citation>
    <scope>NUCLEOTIDE SEQUENCE [LARGE SCALE GENOMIC DNA]</scope>
    <source>
        <strain evidence="3 4">DW4/3-1</strain>
    </source>
</reference>
<name>E3FLE1_STIAD</name>
<sequence length="84" mass="8615">MTLRLLRSVCVWMGMTAAIACGGMAPEDASPGEAEATPVAANASESASAAPIPPGCGYFKQRCCADNVCYSGLECDPSTKTCLH</sequence>
<dbReference type="AlphaFoldDB" id="E3FLE1"/>
<gene>
    <name evidence="3" type="ordered locus">STAUR_5262</name>
</gene>
<dbReference type="Proteomes" id="UP000001351">
    <property type="component" value="Chromosome"/>
</dbReference>
<keyword evidence="2" id="KW-0732">Signal</keyword>
<feature type="chain" id="PRO_5003169556" evidence="2">
    <location>
        <begin position="21"/>
        <end position="84"/>
    </location>
</feature>
<proteinExistence type="predicted"/>
<evidence type="ECO:0000313" key="4">
    <source>
        <dbReference type="Proteomes" id="UP000001351"/>
    </source>
</evidence>
<dbReference type="KEGG" id="sur:STAUR_5262"/>
<dbReference type="PROSITE" id="PS51257">
    <property type="entry name" value="PROKAR_LIPOPROTEIN"/>
    <property type="match status" value="1"/>
</dbReference>
<feature type="region of interest" description="Disordered" evidence="1">
    <location>
        <begin position="28"/>
        <end position="49"/>
    </location>
</feature>